<dbReference type="AlphaFoldDB" id="A0A6A0A5U8"/>
<feature type="region of interest" description="Disordered" evidence="1">
    <location>
        <begin position="1"/>
        <end position="52"/>
    </location>
</feature>
<organism evidence="2 3">
    <name type="scientific">Haematococcus lacustris</name>
    <name type="common">Green alga</name>
    <name type="synonym">Haematococcus pluvialis</name>
    <dbReference type="NCBI Taxonomy" id="44745"/>
    <lineage>
        <taxon>Eukaryota</taxon>
        <taxon>Viridiplantae</taxon>
        <taxon>Chlorophyta</taxon>
        <taxon>core chlorophytes</taxon>
        <taxon>Chlorophyceae</taxon>
        <taxon>CS clade</taxon>
        <taxon>Chlamydomonadales</taxon>
        <taxon>Haematococcaceae</taxon>
        <taxon>Haematococcus</taxon>
    </lineage>
</organism>
<evidence type="ECO:0000256" key="1">
    <source>
        <dbReference type="SAM" id="MobiDB-lite"/>
    </source>
</evidence>
<feature type="region of interest" description="Disordered" evidence="1">
    <location>
        <begin position="113"/>
        <end position="156"/>
    </location>
</feature>
<gene>
    <name evidence="2" type="ORF">HaLaN_26268</name>
</gene>
<evidence type="ECO:0000313" key="2">
    <source>
        <dbReference type="EMBL" id="GFH27880.1"/>
    </source>
</evidence>
<protein>
    <recommendedName>
        <fullName evidence="4">SET domain-containing protein</fullName>
    </recommendedName>
</protein>
<feature type="non-terminal residue" evidence="2">
    <location>
        <position position="156"/>
    </location>
</feature>
<proteinExistence type="predicted"/>
<evidence type="ECO:0000313" key="3">
    <source>
        <dbReference type="Proteomes" id="UP000485058"/>
    </source>
</evidence>
<dbReference type="EMBL" id="BLLF01003657">
    <property type="protein sequence ID" value="GFH27880.1"/>
    <property type="molecule type" value="Genomic_DNA"/>
</dbReference>
<feature type="compositionally biased region" description="Pro residues" evidence="1">
    <location>
        <begin position="136"/>
        <end position="156"/>
    </location>
</feature>
<dbReference type="Proteomes" id="UP000485058">
    <property type="component" value="Unassembled WGS sequence"/>
</dbReference>
<feature type="compositionally biased region" description="Basic and acidic residues" evidence="1">
    <location>
        <begin position="113"/>
        <end position="125"/>
    </location>
</feature>
<keyword evidence="3" id="KW-1185">Reference proteome</keyword>
<comment type="caution">
    <text evidence="2">The sequence shown here is derived from an EMBL/GenBank/DDBJ whole genome shotgun (WGS) entry which is preliminary data.</text>
</comment>
<reference evidence="2 3" key="1">
    <citation type="submission" date="2020-02" db="EMBL/GenBank/DDBJ databases">
        <title>Draft genome sequence of Haematococcus lacustris strain NIES-144.</title>
        <authorList>
            <person name="Morimoto D."/>
            <person name="Nakagawa S."/>
            <person name="Yoshida T."/>
            <person name="Sawayama S."/>
        </authorList>
    </citation>
    <scope>NUCLEOTIDE SEQUENCE [LARGE SCALE GENOMIC DNA]</scope>
    <source>
        <strain evidence="2 3">NIES-144</strain>
    </source>
</reference>
<feature type="non-terminal residue" evidence="2">
    <location>
        <position position="1"/>
    </location>
</feature>
<accession>A0A6A0A5U8</accession>
<evidence type="ECO:0008006" key="4">
    <source>
        <dbReference type="Google" id="ProtNLM"/>
    </source>
</evidence>
<sequence length="156" mass="16455">MELAPEEGMLINDAAGVQEQASAFDADDEEDEAGGGQGTARQMQTDVPEAPSPETNVVVAQLLVRGMPFPFLVCSRAVPAGTPLVRSYGAAWWRGHELHFRKACVTVSAERQKDKKDITRQKEDSQLPCHAHLAPGPTPPGAPAGPQAAPPPAASP</sequence>
<name>A0A6A0A5U8_HAELA</name>